<dbReference type="GO" id="GO:0003677">
    <property type="term" value="F:DNA binding"/>
    <property type="evidence" value="ECO:0007669"/>
    <property type="project" value="InterPro"/>
</dbReference>
<proteinExistence type="predicted"/>
<evidence type="ECO:0008006" key="3">
    <source>
        <dbReference type="Google" id="ProtNLM"/>
    </source>
</evidence>
<dbReference type="AlphaFoldDB" id="A0A1C2J1T2"/>
<protein>
    <recommendedName>
        <fullName evidence="3">HTH cro/C1-type domain-containing protein</fullName>
    </recommendedName>
</protein>
<dbReference type="EMBL" id="LWRY01000243">
    <property type="protein sequence ID" value="OCX68935.1"/>
    <property type="molecule type" value="Genomic_DNA"/>
</dbReference>
<evidence type="ECO:0000313" key="2">
    <source>
        <dbReference type="Proteomes" id="UP000095008"/>
    </source>
</evidence>
<dbReference type="InterPro" id="IPR010982">
    <property type="entry name" value="Lambda_DNA-bd_dom_sf"/>
</dbReference>
<keyword evidence="2" id="KW-1185">Reference proteome</keyword>
<organism evidence="1 2">
    <name type="scientific">Acidithiobacillus thiooxidans</name>
    <name type="common">Thiobacillus thiooxidans</name>
    <dbReference type="NCBI Taxonomy" id="930"/>
    <lineage>
        <taxon>Bacteria</taxon>
        <taxon>Pseudomonadati</taxon>
        <taxon>Pseudomonadota</taxon>
        <taxon>Acidithiobacillia</taxon>
        <taxon>Acidithiobacillales</taxon>
        <taxon>Acidithiobacillaceae</taxon>
        <taxon>Acidithiobacillus</taxon>
    </lineage>
</organism>
<dbReference type="Proteomes" id="UP000095008">
    <property type="component" value="Unassembled WGS sequence"/>
</dbReference>
<gene>
    <name evidence="1" type="ORF">A6M23_16595</name>
</gene>
<reference evidence="1" key="1">
    <citation type="journal article" date="2016" name="Int. J. Mol. Sci.">
        <title>Comparative genomics of the extreme acidophile Acidithiobacillus thiooxidans reveals intraspecific divergence and niche adaptation.</title>
        <authorList>
            <person name="Zhang X."/>
            <person name="Feng X."/>
            <person name="Tao J."/>
            <person name="Ma L."/>
            <person name="Xiao Y."/>
            <person name="Liang Y."/>
            <person name="Liu X."/>
            <person name="Yin H."/>
        </authorList>
    </citation>
    <scope>NUCLEOTIDE SEQUENCE [LARGE SCALE GENOMIC DNA]</scope>
    <source>
        <strain evidence="1">DXS-W</strain>
    </source>
</reference>
<sequence>MSKFRRSCLGIRRAVDYCGGVQQLCDLTGTPRSGVIRLLNGTREAGPLEAIKIEKQTNGLVLRENLLESLFDETWQQRNPPEHCILGGDE</sequence>
<dbReference type="RefSeq" id="WP_065974591.1">
    <property type="nucleotide sequence ID" value="NZ_JAWXYA010000001.1"/>
</dbReference>
<name>A0A1C2J1T2_ACITH</name>
<dbReference type="Gene3D" id="1.10.260.40">
    <property type="entry name" value="lambda repressor-like DNA-binding domains"/>
    <property type="match status" value="1"/>
</dbReference>
<comment type="caution">
    <text evidence="1">The sequence shown here is derived from an EMBL/GenBank/DDBJ whole genome shotgun (WGS) entry which is preliminary data.</text>
</comment>
<evidence type="ECO:0000313" key="1">
    <source>
        <dbReference type="EMBL" id="OCX68935.1"/>
    </source>
</evidence>
<accession>A0A1C2J1T2</accession>